<name>A0A6B8VD68_9CORY</name>
<dbReference type="Pfam" id="PF09423">
    <property type="entry name" value="PhoD"/>
    <property type="match status" value="1"/>
</dbReference>
<evidence type="ECO:0000313" key="4">
    <source>
        <dbReference type="Proteomes" id="UP000427071"/>
    </source>
</evidence>
<feature type="domain" description="Phospholipase D N-terminal" evidence="2">
    <location>
        <begin position="75"/>
        <end position="176"/>
    </location>
</feature>
<dbReference type="Gene3D" id="3.60.21.70">
    <property type="entry name" value="PhoD-like phosphatase"/>
    <property type="match status" value="1"/>
</dbReference>
<dbReference type="PROSITE" id="PS51318">
    <property type="entry name" value="TAT"/>
    <property type="match status" value="1"/>
</dbReference>
<evidence type="ECO:0000259" key="2">
    <source>
        <dbReference type="Pfam" id="PF16655"/>
    </source>
</evidence>
<organism evidence="3 4">
    <name type="scientific">Corynebacterium kalinowskii</name>
    <dbReference type="NCBI Taxonomy" id="2675216"/>
    <lineage>
        <taxon>Bacteria</taxon>
        <taxon>Bacillati</taxon>
        <taxon>Actinomycetota</taxon>
        <taxon>Actinomycetes</taxon>
        <taxon>Mycobacteriales</taxon>
        <taxon>Corynebacteriaceae</taxon>
        <taxon>Corynebacterium</taxon>
    </lineage>
</organism>
<dbReference type="InterPro" id="IPR029052">
    <property type="entry name" value="Metallo-depent_PP-like"/>
</dbReference>
<dbReference type="Pfam" id="PF16655">
    <property type="entry name" value="PhoD_N"/>
    <property type="match status" value="1"/>
</dbReference>
<dbReference type="SUPFAM" id="SSF56300">
    <property type="entry name" value="Metallo-dependent phosphatases"/>
    <property type="match status" value="1"/>
</dbReference>
<dbReference type="Proteomes" id="UP000427071">
    <property type="component" value="Chromosome"/>
</dbReference>
<dbReference type="CDD" id="cd07389">
    <property type="entry name" value="MPP_PhoD"/>
    <property type="match status" value="1"/>
</dbReference>
<sequence>MGSFGDIARTALQPFQRVSRRNFLRGTMGVGALTLLPGSLNTANAGNFADLIDRDLRERHEPDALNPAEFRPFMHGVASGDPLPHSVVLWTRVTPSPEAVPGSSKGLPVRLRWEIATDVEFTEIVKTGEETTTAERDHTLHVEPWGLNPGTEYFYRFSIVGGKFDGVTAPIGRTKTAPAPNDTPDQLNLAVCSCANFESGYFAAYSDIARRAADGDIDVVVHLGDYIYEYASGLYAGKYGVVRTHEPTWEIVSLSDYRARYGRYRRDYELQAAHAAAPWVVMWDDHEIANNAWEHGAPAHTGWHGDWEQRRASAMQAYLEWLPVRGLAPTQGGHIYRSLRFGTLAELTMLDLRSYRDKPETLNVKRSLEDGRTIMGAEQFDWLQRKLERPETRWNIVGTSVMVSPVSLVNMDTRMGDAVRKLIGADCDGLPYNLDQWDGYMADRARLMSVLTKRAEQHPDSGTVFLAGDIHSEWATELEAGGRTVAAELVCTSVSAPNIDDALGLPIDSQPSTQAEAHLLRANPAVKHVDLDAHGYGLVSITRAHVSMTYLRVEEVTTAGSPIAPARTARFNGATVEITA</sequence>
<dbReference type="PANTHER" id="PTHR43606:SF2">
    <property type="entry name" value="ALKALINE PHOSPHATASE FAMILY PROTEIN (AFU_ORTHOLOGUE AFUA_5G03860)"/>
    <property type="match status" value="1"/>
</dbReference>
<feature type="domain" description="PhoD-like phosphatase metallophosphatase" evidence="1">
    <location>
        <begin position="189"/>
        <end position="549"/>
    </location>
</feature>
<keyword evidence="4" id="KW-1185">Reference proteome</keyword>
<proteinExistence type="predicted"/>
<protein>
    <submittedName>
        <fullName evidence="3">Phospholipase D</fullName>
        <ecNumber evidence="3">3.1.4.4</ecNumber>
    </submittedName>
</protein>
<dbReference type="AlphaFoldDB" id="A0A6B8VD68"/>
<evidence type="ECO:0000313" key="3">
    <source>
        <dbReference type="EMBL" id="QGU03152.1"/>
    </source>
</evidence>
<dbReference type="InterPro" id="IPR038607">
    <property type="entry name" value="PhoD-like_sf"/>
</dbReference>
<gene>
    <name evidence="3" type="primary">pld2</name>
    <name evidence="3" type="ORF">CKALI_11550</name>
</gene>
<dbReference type="RefSeq" id="WP_156193471.1">
    <property type="nucleotide sequence ID" value="NZ_CP046452.1"/>
</dbReference>
<evidence type="ECO:0000259" key="1">
    <source>
        <dbReference type="Pfam" id="PF09423"/>
    </source>
</evidence>
<dbReference type="InterPro" id="IPR032093">
    <property type="entry name" value="PhoD_N"/>
</dbReference>
<dbReference type="InterPro" id="IPR006311">
    <property type="entry name" value="TAT_signal"/>
</dbReference>
<dbReference type="GO" id="GO:0004630">
    <property type="term" value="F:phospholipase D activity"/>
    <property type="evidence" value="ECO:0007669"/>
    <property type="project" value="UniProtKB-EC"/>
</dbReference>
<dbReference type="Gene3D" id="2.60.40.380">
    <property type="entry name" value="Purple acid phosphatase-like, N-terminal"/>
    <property type="match status" value="1"/>
</dbReference>
<dbReference type="EMBL" id="CP046452">
    <property type="protein sequence ID" value="QGU03152.1"/>
    <property type="molecule type" value="Genomic_DNA"/>
</dbReference>
<accession>A0A6B8VD68</accession>
<dbReference type="PANTHER" id="PTHR43606">
    <property type="entry name" value="PHOSPHATASE, PUTATIVE (AFU_ORTHOLOGUE AFUA_6G08710)-RELATED"/>
    <property type="match status" value="1"/>
</dbReference>
<dbReference type="InterPro" id="IPR018946">
    <property type="entry name" value="PhoD-like_MPP"/>
</dbReference>
<keyword evidence="3" id="KW-0378">Hydrolase</keyword>
<dbReference type="EC" id="3.1.4.4" evidence="3"/>
<dbReference type="InterPro" id="IPR052900">
    <property type="entry name" value="Phospholipid_Metab_Enz"/>
</dbReference>
<reference evidence="4" key="1">
    <citation type="submission" date="2019-11" db="EMBL/GenBank/DDBJ databases">
        <title>Complete genome sequence of Corynebacterium kalinowskii 1959, a novel Corynebacterium species isolated from soil of a small paddock in Vilsendorf, Germany.</title>
        <authorList>
            <person name="Schaffert L."/>
            <person name="Ruwe M."/>
            <person name="Milse J."/>
            <person name="Hanuschka K."/>
            <person name="Ortseifen V."/>
            <person name="Droste J."/>
            <person name="Brandt D."/>
            <person name="Schlueter L."/>
            <person name="Kutter Y."/>
            <person name="Vinke S."/>
            <person name="Viehoefer P."/>
            <person name="Jacob L."/>
            <person name="Luebke N.-C."/>
            <person name="Schulte-Berndt E."/>
            <person name="Hain C."/>
            <person name="Linder M."/>
            <person name="Schmidt P."/>
            <person name="Wollenschlaeger L."/>
            <person name="Luttermann T."/>
            <person name="Thieme E."/>
            <person name="Hassa J."/>
            <person name="Haak M."/>
            <person name="Wittchen M."/>
            <person name="Mentz A."/>
            <person name="Persicke M."/>
            <person name="Busche T."/>
            <person name="Ruckert C."/>
        </authorList>
    </citation>
    <scope>NUCLEOTIDE SEQUENCE [LARGE SCALE GENOMIC DNA]</scope>
    <source>
        <strain evidence="4">1959</strain>
    </source>
</reference>
<dbReference type="KEGG" id="ckw:CKALI_11550"/>